<dbReference type="PROSITE" id="PS00455">
    <property type="entry name" value="AMP_BINDING"/>
    <property type="match status" value="1"/>
</dbReference>
<evidence type="ECO:0000256" key="1">
    <source>
        <dbReference type="ARBA" id="ARBA00006432"/>
    </source>
</evidence>
<evidence type="ECO:0000256" key="2">
    <source>
        <dbReference type="ARBA" id="ARBA00022598"/>
    </source>
</evidence>
<dbReference type="AlphaFoldDB" id="A0A9D4UKH2"/>
<dbReference type="GO" id="GO:0010143">
    <property type="term" value="P:cutin biosynthetic process"/>
    <property type="evidence" value="ECO:0007669"/>
    <property type="project" value="TreeGrafter"/>
</dbReference>
<evidence type="ECO:0000256" key="6">
    <source>
        <dbReference type="ARBA" id="ARBA00026121"/>
    </source>
</evidence>
<evidence type="ECO:0000256" key="4">
    <source>
        <dbReference type="ARBA" id="ARBA00022832"/>
    </source>
</evidence>
<evidence type="ECO:0000256" key="5">
    <source>
        <dbReference type="ARBA" id="ARBA00022840"/>
    </source>
</evidence>
<dbReference type="GO" id="GO:0016020">
    <property type="term" value="C:membrane"/>
    <property type="evidence" value="ECO:0007669"/>
    <property type="project" value="TreeGrafter"/>
</dbReference>
<dbReference type="EMBL" id="JABFUD020000015">
    <property type="protein sequence ID" value="KAI5069515.1"/>
    <property type="molecule type" value="Genomic_DNA"/>
</dbReference>
<dbReference type="SUPFAM" id="SSF56801">
    <property type="entry name" value="Acetyl-CoA synthetase-like"/>
    <property type="match status" value="1"/>
</dbReference>
<comment type="similarity">
    <text evidence="1 7">Belongs to the ATP-dependent AMP-binding enzyme family.</text>
</comment>
<keyword evidence="4 7" id="KW-0276">Fatty acid metabolism</keyword>
<evidence type="ECO:0000313" key="11">
    <source>
        <dbReference type="Proteomes" id="UP000886520"/>
    </source>
</evidence>
<dbReference type="Proteomes" id="UP000886520">
    <property type="component" value="Chromosome 15"/>
</dbReference>
<dbReference type="CDD" id="cd05927">
    <property type="entry name" value="LC-FACS_euk"/>
    <property type="match status" value="1"/>
</dbReference>
<dbReference type="InterPro" id="IPR000873">
    <property type="entry name" value="AMP-dep_synth/lig_dom"/>
</dbReference>
<keyword evidence="3 7" id="KW-0547">Nucleotide-binding</keyword>
<feature type="region of interest" description="Disordered" evidence="8">
    <location>
        <begin position="1"/>
        <end position="20"/>
    </location>
</feature>
<dbReference type="InterPro" id="IPR020845">
    <property type="entry name" value="AMP-binding_CS"/>
</dbReference>
<dbReference type="GO" id="GO:0010025">
    <property type="term" value="P:wax biosynthetic process"/>
    <property type="evidence" value="ECO:0007669"/>
    <property type="project" value="TreeGrafter"/>
</dbReference>
<evidence type="ECO:0000256" key="3">
    <source>
        <dbReference type="ARBA" id="ARBA00022741"/>
    </source>
</evidence>
<name>A0A9D4UKH2_ADICA</name>
<comment type="catalytic activity">
    <reaction evidence="7">
        <text>a long-chain fatty acid + ATP + CoA = a long-chain fatty acyl-CoA + AMP + diphosphate</text>
        <dbReference type="Rhea" id="RHEA:15421"/>
        <dbReference type="ChEBI" id="CHEBI:30616"/>
        <dbReference type="ChEBI" id="CHEBI:33019"/>
        <dbReference type="ChEBI" id="CHEBI:57287"/>
        <dbReference type="ChEBI" id="CHEBI:57560"/>
        <dbReference type="ChEBI" id="CHEBI:83139"/>
        <dbReference type="ChEBI" id="CHEBI:456215"/>
        <dbReference type="EC" id="6.2.1.3"/>
    </reaction>
</comment>
<dbReference type="GO" id="GO:0004467">
    <property type="term" value="F:long-chain fatty acid-CoA ligase activity"/>
    <property type="evidence" value="ECO:0007669"/>
    <property type="project" value="UniProtKB-EC"/>
</dbReference>
<gene>
    <name evidence="10" type="ORF">GOP47_0015816</name>
</gene>
<dbReference type="PANTHER" id="PTHR43272:SF6">
    <property type="entry name" value="LONG CHAIN ACYL-COA SYNTHETASE 1"/>
    <property type="match status" value="1"/>
</dbReference>
<evidence type="ECO:0000259" key="9">
    <source>
        <dbReference type="Pfam" id="PF00501"/>
    </source>
</evidence>
<evidence type="ECO:0000313" key="10">
    <source>
        <dbReference type="EMBL" id="KAI5069515.1"/>
    </source>
</evidence>
<reference evidence="10" key="1">
    <citation type="submission" date="2021-01" db="EMBL/GenBank/DDBJ databases">
        <title>Adiantum capillus-veneris genome.</title>
        <authorList>
            <person name="Fang Y."/>
            <person name="Liao Q."/>
        </authorList>
    </citation>
    <scope>NUCLEOTIDE SEQUENCE</scope>
    <source>
        <strain evidence="10">H3</strain>
        <tissue evidence="10">Leaf</tissue>
    </source>
</reference>
<dbReference type="EC" id="6.2.1.3" evidence="6 7"/>
<evidence type="ECO:0000256" key="8">
    <source>
        <dbReference type="SAM" id="MobiDB-lite"/>
    </source>
</evidence>
<dbReference type="GO" id="GO:0005524">
    <property type="term" value="F:ATP binding"/>
    <property type="evidence" value="ECO:0007669"/>
    <property type="project" value="UniProtKB-KW"/>
</dbReference>
<dbReference type="Gene3D" id="3.40.50.12780">
    <property type="entry name" value="N-terminal domain of ligase-like"/>
    <property type="match status" value="1"/>
</dbReference>
<comment type="function">
    <text evidence="7">Catalyzes the conversion of long-chain fatty acids to their active form acyl-CoAs for both synthesis of cellular lipids, and degradation via beta-oxidation.</text>
</comment>
<organism evidence="10 11">
    <name type="scientific">Adiantum capillus-veneris</name>
    <name type="common">Maidenhair fern</name>
    <dbReference type="NCBI Taxonomy" id="13818"/>
    <lineage>
        <taxon>Eukaryota</taxon>
        <taxon>Viridiplantae</taxon>
        <taxon>Streptophyta</taxon>
        <taxon>Embryophyta</taxon>
        <taxon>Tracheophyta</taxon>
        <taxon>Polypodiopsida</taxon>
        <taxon>Polypodiidae</taxon>
        <taxon>Polypodiales</taxon>
        <taxon>Pteridineae</taxon>
        <taxon>Pteridaceae</taxon>
        <taxon>Vittarioideae</taxon>
        <taxon>Adiantum</taxon>
    </lineage>
</organism>
<keyword evidence="11" id="KW-1185">Reference proteome</keyword>
<dbReference type="OrthoDB" id="1700726at2759"/>
<dbReference type="PANTHER" id="PTHR43272">
    <property type="entry name" value="LONG-CHAIN-FATTY-ACID--COA LIGASE"/>
    <property type="match status" value="1"/>
</dbReference>
<feature type="domain" description="AMP-dependent synthetase/ligase" evidence="9">
    <location>
        <begin position="102"/>
        <end position="530"/>
    </location>
</feature>
<evidence type="ECO:0000256" key="7">
    <source>
        <dbReference type="RuleBase" id="RU369030"/>
    </source>
</evidence>
<dbReference type="InterPro" id="IPR042099">
    <property type="entry name" value="ANL_N_sf"/>
</dbReference>
<dbReference type="Pfam" id="PF00501">
    <property type="entry name" value="AMP-binding"/>
    <property type="match status" value="1"/>
</dbReference>
<protein>
    <recommendedName>
        <fullName evidence="6 7">Long-chain-fatty-acid--CoA ligase</fullName>
        <ecNumber evidence="6 7">6.2.1.3</ecNumber>
    </recommendedName>
</protein>
<comment type="caution">
    <text evidence="10">The sequence shown here is derived from an EMBL/GenBank/DDBJ whole genome shotgun (WGS) entry which is preliminary data.</text>
</comment>
<sequence length="710" mass="79195">MGDSCPLAGANVAPSSQLSTSNELPLASAPLSFYANWVVMGASEPVSLQNLKYYNCKMEEGKEGSDGKPSVGPVYRSILSKDGFPPPPPGIDTCWDVFSVSVKRNPDNKLLGWRKVADGKAGPYSWLTYQQVYDQAIKIGSAMRTCGIKPMDKCGVYGGNCPEWAISMEACNGHSISCVPLYDTLGANAIEFIIKHAEIPIAFVQEAKLPEILISLPNCSEFLKIVVSFGSVTEQQKSEIESYGVKSFSWKEFLDLGANNPVELTPPRGFDICTIMYTSGTTGEPKGVLLTHESVSLMIGAVDFWLLHFEEKMTPDDSYLSFLPLAHIFDRIIEEYFIYRGASIGYWRGDPKLLMEDLQELKPSLFAGVPKVFDRIYGGAQRWLSGAPLALRMLFSACYKYKLFWMSLGYNQDKASPMADMLIFNRIKKLFGGKVRLLMSGAAPLASHVEEFLRVATCAMMVQGYGLTETCSGSFCCVPNEMSMIGTVGVPSPSIEVCLESVPEMGYDALAKVSRGEICMRSKIMFSGYYKREDLTREVMLDGWFHTGDIGEWQPNGSLKIIDRKKNIFKLAQGEYIAVEHLEMVYGMSLYVDSVWVYGNSYESFLVAVVVPNEQSLQSWAAANGLKGDLDDLCKEKRVQDFLFQELTAIGKKQKLKGFEMIKAIHLDPVLFDVERELITPTYKKKRPQLLKHYQAAINDMYKKVKHQSE</sequence>
<accession>A0A9D4UKH2</accession>
<keyword evidence="7" id="KW-0443">Lipid metabolism</keyword>
<dbReference type="GO" id="GO:0005783">
    <property type="term" value="C:endoplasmic reticulum"/>
    <property type="evidence" value="ECO:0007669"/>
    <property type="project" value="TreeGrafter"/>
</dbReference>
<proteinExistence type="inferred from homology"/>
<keyword evidence="5 7" id="KW-0067">ATP-binding</keyword>
<dbReference type="InterPro" id="IPR045311">
    <property type="entry name" value="LC-FACS_euk"/>
</dbReference>
<keyword evidence="2 7" id="KW-0436">Ligase</keyword>